<comment type="caution">
    <text evidence="2">The sequence shown here is derived from an EMBL/GenBank/DDBJ whole genome shotgun (WGS) entry which is preliminary data.</text>
</comment>
<dbReference type="EMBL" id="JAMKFB020000022">
    <property type="protein sequence ID" value="KAL0160401.1"/>
    <property type="molecule type" value="Genomic_DNA"/>
</dbReference>
<evidence type="ECO:0000313" key="3">
    <source>
        <dbReference type="Proteomes" id="UP001529510"/>
    </source>
</evidence>
<feature type="non-terminal residue" evidence="2">
    <location>
        <position position="75"/>
    </location>
</feature>
<evidence type="ECO:0000313" key="2">
    <source>
        <dbReference type="EMBL" id="KAL0160401.1"/>
    </source>
</evidence>
<organism evidence="2 3">
    <name type="scientific">Cirrhinus mrigala</name>
    <name type="common">Mrigala</name>
    <dbReference type="NCBI Taxonomy" id="683832"/>
    <lineage>
        <taxon>Eukaryota</taxon>
        <taxon>Metazoa</taxon>
        <taxon>Chordata</taxon>
        <taxon>Craniata</taxon>
        <taxon>Vertebrata</taxon>
        <taxon>Euteleostomi</taxon>
        <taxon>Actinopterygii</taxon>
        <taxon>Neopterygii</taxon>
        <taxon>Teleostei</taxon>
        <taxon>Ostariophysi</taxon>
        <taxon>Cypriniformes</taxon>
        <taxon>Cyprinidae</taxon>
        <taxon>Labeoninae</taxon>
        <taxon>Labeonini</taxon>
        <taxon>Cirrhinus</taxon>
    </lineage>
</organism>
<reference evidence="2 3" key="1">
    <citation type="submission" date="2024-05" db="EMBL/GenBank/DDBJ databases">
        <title>Genome sequencing and assembly of Indian major carp, Cirrhinus mrigala (Hamilton, 1822).</title>
        <authorList>
            <person name="Mohindra V."/>
            <person name="Chowdhury L.M."/>
            <person name="Lal K."/>
            <person name="Jena J.K."/>
        </authorList>
    </citation>
    <scope>NUCLEOTIDE SEQUENCE [LARGE SCALE GENOMIC DNA]</scope>
    <source>
        <strain evidence="2">CM1030</strain>
        <tissue evidence="2">Blood</tissue>
    </source>
</reference>
<name>A0ABD0NHJ2_CIRMR</name>
<feature type="compositionally biased region" description="Acidic residues" evidence="1">
    <location>
        <begin position="28"/>
        <end position="47"/>
    </location>
</feature>
<sequence length="75" mass="8626">ASAVEREVSDEEEPLEPSSPEREQMDEVKDDDEEKDENEEEEEDEGELALWSPNVQVLELEKGERGLGFSILDYQ</sequence>
<feature type="region of interest" description="Disordered" evidence="1">
    <location>
        <begin position="1"/>
        <end position="50"/>
    </location>
</feature>
<dbReference type="Gene3D" id="2.30.42.10">
    <property type="match status" value="1"/>
</dbReference>
<keyword evidence="3" id="KW-1185">Reference proteome</keyword>
<dbReference type="Proteomes" id="UP001529510">
    <property type="component" value="Unassembled WGS sequence"/>
</dbReference>
<protein>
    <submittedName>
        <fullName evidence="2">Uncharacterized protein</fullName>
    </submittedName>
</protein>
<evidence type="ECO:0000256" key="1">
    <source>
        <dbReference type="SAM" id="MobiDB-lite"/>
    </source>
</evidence>
<gene>
    <name evidence="2" type="ORF">M9458_044126</name>
</gene>
<dbReference type="AlphaFoldDB" id="A0ABD0NHJ2"/>
<proteinExistence type="predicted"/>
<feature type="non-terminal residue" evidence="2">
    <location>
        <position position="1"/>
    </location>
</feature>
<dbReference type="InterPro" id="IPR036034">
    <property type="entry name" value="PDZ_sf"/>
</dbReference>
<accession>A0ABD0NHJ2</accession>